<dbReference type="InterPro" id="IPR024708">
    <property type="entry name" value="Catalase_AS"/>
</dbReference>
<comment type="similarity">
    <text evidence="4">Belongs to the Cyclase 1 superfamily.</text>
</comment>
<evidence type="ECO:0000256" key="8">
    <source>
        <dbReference type="ARBA" id="ARBA00023002"/>
    </source>
</evidence>
<evidence type="ECO:0000313" key="17">
    <source>
        <dbReference type="Proteomes" id="UP000214365"/>
    </source>
</evidence>
<dbReference type="PRINTS" id="PR00067">
    <property type="entry name" value="CATALASE"/>
</dbReference>
<comment type="caution">
    <text evidence="16">The sequence shown here is derived from an EMBL/GenBank/DDBJ whole genome shotgun (WGS) entry which is preliminary data.</text>
</comment>
<dbReference type="GO" id="GO:0004096">
    <property type="term" value="F:catalase activity"/>
    <property type="evidence" value="ECO:0007669"/>
    <property type="project" value="UniProtKB-EC"/>
</dbReference>
<dbReference type="Gene3D" id="3.50.30.50">
    <property type="entry name" value="Putative cyclase"/>
    <property type="match status" value="1"/>
</dbReference>
<dbReference type="InterPro" id="IPR043156">
    <property type="entry name" value="Catalase_clade2_helical"/>
</dbReference>
<evidence type="ECO:0000256" key="13">
    <source>
        <dbReference type="RuleBase" id="RU000498"/>
    </source>
</evidence>
<dbReference type="InterPro" id="IPR020835">
    <property type="entry name" value="Catalase_sf"/>
</dbReference>
<dbReference type="GO" id="GO:0004061">
    <property type="term" value="F:arylformamidase activity"/>
    <property type="evidence" value="ECO:0007669"/>
    <property type="project" value="InterPro"/>
</dbReference>
<dbReference type="RefSeq" id="XP_020123263.1">
    <property type="nucleotide sequence ID" value="XM_020261012.1"/>
</dbReference>
<dbReference type="GO" id="GO:0019441">
    <property type="term" value="P:L-tryptophan catabolic process to kynurenine"/>
    <property type="evidence" value="ECO:0007669"/>
    <property type="project" value="InterPro"/>
</dbReference>
<keyword evidence="11 13" id="KW-0376">Hydrogen peroxide</keyword>
<evidence type="ECO:0000256" key="11">
    <source>
        <dbReference type="ARBA" id="ARBA00023324"/>
    </source>
</evidence>
<dbReference type="CDD" id="cd03132">
    <property type="entry name" value="GATase1_catalase"/>
    <property type="match status" value="1"/>
</dbReference>
<comment type="subcellular location">
    <subcellularLocation>
        <location evidence="2">Peroxisome matrix</location>
    </subcellularLocation>
</comment>
<dbReference type="Gene3D" id="2.40.180.10">
    <property type="entry name" value="Catalase core domain"/>
    <property type="match status" value="1"/>
</dbReference>
<evidence type="ECO:0000256" key="3">
    <source>
        <dbReference type="ARBA" id="ARBA00005329"/>
    </source>
</evidence>
<dbReference type="Gene3D" id="1.20.1370.20">
    <property type="match status" value="1"/>
</dbReference>
<dbReference type="SMART" id="SM01060">
    <property type="entry name" value="Catalase"/>
    <property type="match status" value="1"/>
</dbReference>
<dbReference type="InterPro" id="IPR007325">
    <property type="entry name" value="KFase/CYL"/>
</dbReference>
<dbReference type="GO" id="GO:0005829">
    <property type="term" value="C:cytosol"/>
    <property type="evidence" value="ECO:0007669"/>
    <property type="project" value="TreeGrafter"/>
</dbReference>
<keyword evidence="8 13" id="KW-0560">Oxidoreductase</keyword>
<dbReference type="GO" id="GO:0042744">
    <property type="term" value="P:hydrogen peroxide catabolic process"/>
    <property type="evidence" value="ECO:0007669"/>
    <property type="project" value="UniProtKB-KW"/>
</dbReference>
<keyword evidence="10" id="KW-0576">Peroxisome</keyword>
<evidence type="ECO:0000256" key="14">
    <source>
        <dbReference type="RuleBase" id="RU004142"/>
    </source>
</evidence>
<evidence type="ECO:0000256" key="9">
    <source>
        <dbReference type="ARBA" id="ARBA00023004"/>
    </source>
</evidence>
<dbReference type="PROSITE" id="PS00438">
    <property type="entry name" value="CATALASE_2"/>
    <property type="match status" value="1"/>
</dbReference>
<feature type="domain" description="Catalase core" evidence="15">
    <location>
        <begin position="400"/>
        <end position="790"/>
    </location>
</feature>
<dbReference type="PANTHER" id="PTHR42821">
    <property type="entry name" value="CATALASE"/>
    <property type="match status" value="1"/>
</dbReference>
<dbReference type="GO" id="GO:0005782">
    <property type="term" value="C:peroxisomal matrix"/>
    <property type="evidence" value="ECO:0007669"/>
    <property type="project" value="UniProtKB-SubCell"/>
</dbReference>
<keyword evidence="7 13" id="KW-0479">Metal-binding</keyword>
<dbReference type="SUPFAM" id="SSF102198">
    <property type="entry name" value="Putative cyclase"/>
    <property type="match status" value="1"/>
</dbReference>
<dbReference type="GeneID" id="31001112"/>
<dbReference type="GO" id="GO:0020037">
    <property type="term" value="F:heme binding"/>
    <property type="evidence" value="ECO:0007669"/>
    <property type="project" value="InterPro"/>
</dbReference>
<comment type="function">
    <text evidence="12 14">Catalyzes the degradation of hydrogen peroxide (H(2)O(2)) generated by peroxisomal oxidases to water and oxygen, thereby protecting cells from the toxic effects of hydrogen peroxide.</text>
</comment>
<name>A0A1Q5QB27_TALAT</name>
<evidence type="ECO:0000256" key="10">
    <source>
        <dbReference type="ARBA" id="ARBA00023140"/>
    </source>
</evidence>
<dbReference type="PROSITE" id="PS51402">
    <property type="entry name" value="CATALASE_3"/>
    <property type="match status" value="1"/>
</dbReference>
<dbReference type="Gene3D" id="3.40.50.880">
    <property type="match status" value="1"/>
</dbReference>
<evidence type="ECO:0000256" key="4">
    <source>
        <dbReference type="ARBA" id="ARBA00007865"/>
    </source>
</evidence>
<dbReference type="InterPro" id="IPR011614">
    <property type="entry name" value="Catalase_core"/>
</dbReference>
<dbReference type="Pfam" id="PF06628">
    <property type="entry name" value="Catalase-rel"/>
    <property type="match status" value="1"/>
</dbReference>
<evidence type="ECO:0000256" key="6">
    <source>
        <dbReference type="ARBA" id="ARBA00022617"/>
    </source>
</evidence>
<evidence type="ECO:0000256" key="1">
    <source>
        <dbReference type="ARBA" id="ARBA00001971"/>
    </source>
</evidence>
<reference evidence="16 17" key="1">
    <citation type="submission" date="2015-06" db="EMBL/GenBank/DDBJ databases">
        <title>Talaromyces atroroseus IBT 11181 draft genome.</title>
        <authorList>
            <person name="Rasmussen K.B."/>
            <person name="Rasmussen S."/>
            <person name="Petersen B."/>
            <person name="Sicheritz-Ponten T."/>
            <person name="Mortensen U.H."/>
            <person name="Thrane U."/>
        </authorList>
    </citation>
    <scope>NUCLEOTIDE SEQUENCE [LARGE SCALE GENOMIC DNA]</scope>
    <source>
        <strain evidence="16 17">IBT 11181</strain>
    </source>
</reference>
<evidence type="ECO:0000256" key="12">
    <source>
        <dbReference type="ARBA" id="ARBA00044729"/>
    </source>
</evidence>
<dbReference type="GO" id="GO:0070301">
    <property type="term" value="P:cellular response to hydrogen peroxide"/>
    <property type="evidence" value="ECO:0007669"/>
    <property type="project" value="UniProtKB-ARBA"/>
</dbReference>
<comment type="similarity">
    <text evidence="3 13">Belongs to the catalase family.</text>
</comment>
<evidence type="ECO:0000256" key="5">
    <source>
        <dbReference type="ARBA" id="ARBA00022559"/>
    </source>
</evidence>
<keyword evidence="6 13" id="KW-0349">Heme</keyword>
<dbReference type="InterPro" id="IPR002226">
    <property type="entry name" value="Catalase_haem_BS"/>
</dbReference>
<evidence type="ECO:0000259" key="15">
    <source>
        <dbReference type="SMART" id="SM01060"/>
    </source>
</evidence>
<evidence type="ECO:0000256" key="7">
    <source>
        <dbReference type="ARBA" id="ARBA00022723"/>
    </source>
</evidence>
<dbReference type="SUPFAM" id="SSF52317">
    <property type="entry name" value="Class I glutamine amidotransferase-like"/>
    <property type="match status" value="1"/>
</dbReference>
<dbReference type="InterPro" id="IPR010582">
    <property type="entry name" value="Catalase_immune_responsive"/>
</dbReference>
<dbReference type="FunFam" id="2.40.180.10:FF:000003">
    <property type="entry name" value="Catalase"/>
    <property type="match status" value="1"/>
</dbReference>
<dbReference type="InterPro" id="IPR037175">
    <property type="entry name" value="KFase_sf"/>
</dbReference>
<evidence type="ECO:0000313" key="16">
    <source>
        <dbReference type="EMBL" id="OKL63142.1"/>
    </source>
</evidence>
<accession>A0A1Q5QB27</accession>
<keyword evidence="5 13" id="KW-0575">Peroxidase</keyword>
<dbReference type="InterPro" id="IPR024712">
    <property type="entry name" value="Catalase_clade2"/>
</dbReference>
<dbReference type="GO" id="GO:0046872">
    <property type="term" value="F:metal ion binding"/>
    <property type="evidence" value="ECO:0007669"/>
    <property type="project" value="UniProtKB-KW"/>
</dbReference>
<dbReference type="EC" id="1.11.1.6" evidence="13"/>
<protein>
    <recommendedName>
        <fullName evidence="13">Catalase</fullName>
        <ecNumber evidence="13">1.11.1.6</ecNumber>
    </recommendedName>
</protein>
<organism evidence="16 17">
    <name type="scientific">Talaromyces atroroseus</name>
    <dbReference type="NCBI Taxonomy" id="1441469"/>
    <lineage>
        <taxon>Eukaryota</taxon>
        <taxon>Fungi</taxon>
        <taxon>Dikarya</taxon>
        <taxon>Ascomycota</taxon>
        <taxon>Pezizomycotina</taxon>
        <taxon>Eurotiomycetes</taxon>
        <taxon>Eurotiomycetidae</taxon>
        <taxon>Eurotiales</taxon>
        <taxon>Trichocomaceae</taxon>
        <taxon>Talaromyces</taxon>
        <taxon>Talaromyces sect. Trachyspermi</taxon>
    </lineage>
</organism>
<dbReference type="InterPro" id="IPR041399">
    <property type="entry name" value="Catalase_large_C"/>
</dbReference>
<dbReference type="Pfam" id="PF00199">
    <property type="entry name" value="Catalase"/>
    <property type="match status" value="1"/>
</dbReference>
<keyword evidence="9 13" id="KW-0408">Iron</keyword>
<dbReference type="SUPFAM" id="SSF56634">
    <property type="entry name" value="Heme-dependent catalase-like"/>
    <property type="match status" value="1"/>
</dbReference>
<dbReference type="STRING" id="1441469.A0A1Q5QB27"/>
<gene>
    <name evidence="16" type="ORF">UA08_01357</name>
</gene>
<dbReference type="PANTHER" id="PTHR42821:SF1">
    <property type="entry name" value="CATALASE-B"/>
    <property type="match status" value="1"/>
</dbReference>
<comment type="catalytic activity">
    <reaction evidence="13">
        <text>2 H2O2 = O2 + 2 H2O</text>
        <dbReference type="Rhea" id="RHEA:20309"/>
        <dbReference type="ChEBI" id="CHEBI:15377"/>
        <dbReference type="ChEBI" id="CHEBI:15379"/>
        <dbReference type="ChEBI" id="CHEBI:16240"/>
        <dbReference type="EC" id="1.11.1.6"/>
    </reaction>
</comment>
<keyword evidence="17" id="KW-1185">Reference proteome</keyword>
<comment type="cofactor">
    <cofactor evidence="1">
        <name>heme</name>
        <dbReference type="ChEBI" id="CHEBI:30413"/>
    </cofactor>
</comment>
<dbReference type="InterPro" id="IPR018028">
    <property type="entry name" value="Catalase"/>
</dbReference>
<dbReference type="InterPro" id="IPR029062">
    <property type="entry name" value="Class_I_gatase-like"/>
</dbReference>
<dbReference type="AlphaFoldDB" id="A0A1Q5QB27"/>
<dbReference type="PROSITE" id="PS00437">
    <property type="entry name" value="CATALASE_1"/>
    <property type="match status" value="1"/>
</dbReference>
<proteinExistence type="inferred from homology"/>
<evidence type="ECO:0000256" key="2">
    <source>
        <dbReference type="ARBA" id="ARBA00004253"/>
    </source>
</evidence>
<dbReference type="OrthoDB" id="6880011at2759"/>
<sequence>MSAAQTLSFDSLPLRKDGPPGNAWGRFDENDELGTLNLITPRVTAEAAKQIVDGVRVSVDWSLDSMSVPCFGRTGLEHKIQQKGRNIVFDDVLMFNTQSSSQWDGFRHYGHQKHKVFYNGITVEDVVKTKKNGIHVWAEKGGIVGRGVLLDYVSWAESNNIPINCFSTTPIPVSTLKEIASKQGTTFRPGDILFIRTGWTEAYSRMSTAQKETLAATFPPPAIGLESSRETLQWIWDHGFAAVAGDQPSFEAWPCQNLDYRLHEWLLAGWGMPIGELFDLKRLSEECDKRKRWEFFFSSMPLKVPGGVASPPNGLSPDDFTVAKLSQEKSHWHFISKQLAFARFSSFVVPIRTLILTMANTVAGGLHKVQEVIKSAAGEDKKVADLLRDTADVHKKTKFTTDYGAPVAETDHWLKPVSDKSSGPSLLEDQIAREKIHRFDHERIPERVVHARGTGAFGTFTLKEAIPELSHAGVLNDTTRRTPVFVRFSTVQGSRGSADTVRDVRGFAVKFYTDEGNWDIVGNNIPVFFIQDAIKFPDFVHAVKPEPHNEVPQGQTAHNNFWDFVFLHPEATHMFMWAMSDRAIPRSFRMMQGFGVNTFSLINKEGKRHFVKFHWIPHLGVHSLVWDEALKVAGQDPDFHRKDLMEAIDNKAYPKWDFAIQVIPEERQHDFDFDPLDATKVWPEELVPLRVIGELELNRNIDEFFPQTEQVAFCTSHIVPGIDFSDDPLLQGRNFSYFDTQISRLGINWEELPINRPVCPVMNHNRDGAMRHKITKGTVNYWPNRFDAIPPTKPEEGGFVSFQEKILGIKKRSQGPKFREYHNQAQLFYNSLSEYEKFHVAKAFSFELDHCDDPVVYQRMALRIAEIDLELARKVAVMVGAPTPETAGRQNHGKKSRGLSQLDFKPRIPTIASRRIAIIIGDGFDSVAFNGVYTAVKAAGAIPLVIGTKRQPVFADGVDPQTGKGVTPDHQYDGMRSTMVDATFIPGGSHIKALAKNGQIRYWIAESFGHLKALGATGEAVDLVKKVLTDIDALKFASQGSTAVSESYGVVTAAGPQKPESFKEGWEMVKGAKDFLGKFFFEIAQHRNYQRELDGLVQTLAF</sequence>
<dbReference type="EMBL" id="LFMY01000002">
    <property type="protein sequence ID" value="OKL63142.1"/>
    <property type="molecule type" value="Genomic_DNA"/>
</dbReference>
<dbReference type="FunFam" id="3.40.50.880:FF:000050">
    <property type="entry name" value="Catalase"/>
    <property type="match status" value="1"/>
</dbReference>
<dbReference type="Pfam" id="PF04199">
    <property type="entry name" value="Cyclase"/>
    <property type="match status" value="1"/>
</dbReference>
<dbReference type="Proteomes" id="UP000214365">
    <property type="component" value="Unassembled WGS sequence"/>
</dbReference>